<sequence>MHKFTRIVVPALAAIAALGSAGVASAQPYGGYDHGRDPGRDWGRHQTPARAEAIRAQIVQLEQRVNRSDNRDRISEREAWGLRREVRDIREQFRAFNRDGLNDREFRILQTRIDRARDRLHFERTDRNGRPDGRRW</sequence>
<feature type="signal peptide" evidence="2">
    <location>
        <begin position="1"/>
        <end position="26"/>
    </location>
</feature>
<reference evidence="4" key="1">
    <citation type="journal article" date="2019" name="Int. J. Syst. Evol. Microbiol.">
        <title>The Global Catalogue of Microorganisms (GCM) 10K type strain sequencing project: providing services to taxonomists for standard genome sequencing and annotation.</title>
        <authorList>
            <consortium name="The Broad Institute Genomics Platform"/>
            <consortium name="The Broad Institute Genome Sequencing Center for Infectious Disease"/>
            <person name="Wu L."/>
            <person name="Ma J."/>
        </authorList>
    </citation>
    <scope>NUCLEOTIDE SEQUENCE [LARGE SCALE GENOMIC DNA]</scope>
    <source>
        <strain evidence="4">KCTC 42984</strain>
    </source>
</reference>
<name>A0ABV7IQB3_9SPHN</name>
<keyword evidence="4" id="KW-1185">Reference proteome</keyword>
<evidence type="ECO:0000313" key="4">
    <source>
        <dbReference type="Proteomes" id="UP001595604"/>
    </source>
</evidence>
<accession>A0ABV7IQB3</accession>
<dbReference type="RefSeq" id="WP_379509513.1">
    <property type="nucleotide sequence ID" value="NZ_JBHRTQ010000007.1"/>
</dbReference>
<keyword evidence="2" id="KW-0732">Signal</keyword>
<dbReference type="EMBL" id="JBHRTQ010000007">
    <property type="protein sequence ID" value="MFC3174142.1"/>
    <property type="molecule type" value="Genomic_DNA"/>
</dbReference>
<protein>
    <submittedName>
        <fullName evidence="3">Uncharacterized protein</fullName>
    </submittedName>
</protein>
<feature type="compositionally biased region" description="Basic and acidic residues" evidence="1">
    <location>
        <begin position="33"/>
        <end position="44"/>
    </location>
</feature>
<feature type="region of interest" description="Disordered" evidence="1">
    <location>
        <begin position="26"/>
        <end position="47"/>
    </location>
</feature>
<feature type="chain" id="PRO_5045612777" evidence="2">
    <location>
        <begin position="27"/>
        <end position="136"/>
    </location>
</feature>
<evidence type="ECO:0000256" key="2">
    <source>
        <dbReference type="SAM" id="SignalP"/>
    </source>
</evidence>
<gene>
    <name evidence="3" type="ORF">ACFOD9_07760</name>
</gene>
<comment type="caution">
    <text evidence="3">The sequence shown here is derived from an EMBL/GenBank/DDBJ whole genome shotgun (WGS) entry which is preliminary data.</text>
</comment>
<evidence type="ECO:0000313" key="3">
    <source>
        <dbReference type="EMBL" id="MFC3174142.1"/>
    </source>
</evidence>
<dbReference type="Proteomes" id="UP001595604">
    <property type="component" value="Unassembled WGS sequence"/>
</dbReference>
<organism evidence="3 4">
    <name type="scientific">Novosphingobium bradum</name>
    <dbReference type="NCBI Taxonomy" id="1737444"/>
    <lineage>
        <taxon>Bacteria</taxon>
        <taxon>Pseudomonadati</taxon>
        <taxon>Pseudomonadota</taxon>
        <taxon>Alphaproteobacteria</taxon>
        <taxon>Sphingomonadales</taxon>
        <taxon>Sphingomonadaceae</taxon>
        <taxon>Novosphingobium</taxon>
    </lineage>
</organism>
<proteinExistence type="predicted"/>
<evidence type="ECO:0000256" key="1">
    <source>
        <dbReference type="SAM" id="MobiDB-lite"/>
    </source>
</evidence>